<feature type="region of interest" description="Disordered" evidence="1">
    <location>
        <begin position="332"/>
        <end position="363"/>
    </location>
</feature>
<dbReference type="KEGG" id="beq:BEWA_048860"/>
<comment type="caution">
    <text evidence="2">The sequence shown here is derived from an EMBL/GenBank/DDBJ whole genome shotgun (WGS) entry which is preliminary data.</text>
</comment>
<keyword evidence="3" id="KW-1185">Reference proteome</keyword>
<accession>L1LAX4</accession>
<protein>
    <submittedName>
        <fullName evidence="2">Uncharacterized protein</fullName>
    </submittedName>
</protein>
<reference evidence="2 3" key="1">
    <citation type="journal article" date="2012" name="BMC Genomics">
        <title>Comparative genomic analysis and phylogenetic position of Theileria equi.</title>
        <authorList>
            <person name="Kappmeyer L.S."/>
            <person name="Thiagarajan M."/>
            <person name="Herndon D.R."/>
            <person name="Ramsay J.D."/>
            <person name="Caler E."/>
            <person name="Djikeng A."/>
            <person name="Gillespie J.J."/>
            <person name="Lau A.O."/>
            <person name="Roalson E.H."/>
            <person name="Silva J.C."/>
            <person name="Silva M.G."/>
            <person name="Suarez C.E."/>
            <person name="Ueti M.W."/>
            <person name="Nene V.M."/>
            <person name="Mealey R.H."/>
            <person name="Knowles D.P."/>
            <person name="Brayton K.A."/>
        </authorList>
    </citation>
    <scope>NUCLEOTIDE SEQUENCE [LARGE SCALE GENOMIC DNA]</scope>
    <source>
        <strain evidence="2 3">WA</strain>
    </source>
</reference>
<evidence type="ECO:0000313" key="2">
    <source>
        <dbReference type="EMBL" id="EKX72419.1"/>
    </source>
</evidence>
<dbReference type="GeneID" id="15805112"/>
<proteinExistence type="predicted"/>
<dbReference type="Proteomes" id="UP000031512">
    <property type="component" value="Unassembled WGS sequence"/>
</dbReference>
<dbReference type="AlphaFoldDB" id="L1LAX4"/>
<name>L1LAX4_THEEQ</name>
<gene>
    <name evidence="2" type="ORF">BEWA_048860</name>
</gene>
<organism evidence="2 3">
    <name type="scientific">Theileria equi strain WA</name>
    <dbReference type="NCBI Taxonomy" id="1537102"/>
    <lineage>
        <taxon>Eukaryota</taxon>
        <taxon>Sar</taxon>
        <taxon>Alveolata</taxon>
        <taxon>Apicomplexa</taxon>
        <taxon>Aconoidasida</taxon>
        <taxon>Piroplasmida</taxon>
        <taxon>Theileriidae</taxon>
        <taxon>Theileria</taxon>
    </lineage>
</organism>
<evidence type="ECO:0000256" key="1">
    <source>
        <dbReference type="SAM" id="MobiDB-lite"/>
    </source>
</evidence>
<sequence>MGAATSTLKLNLQNKCVDGNKRCNCSPRPPDLAAIREDKIPKVTGFVKYTHSVPGGCFTLLTVLDENCHPINGIHKTENVTSVSAYYWKHELSRDGLPTKALLVEVVQEGGKYTYYKDNGSGTKWSVNPQSTQLQGKELETQLDSLNCRLNDAVTMDLTKTYSETHKNGRYCCEYHKSRVAVTSVPVSCENLDHKNKSKLTAYKHSIEGSNMKLACIKYYLNAGSDDRKNIRSTTGLQFPISTPITVYTFNCDIGNPVLIYVESKGDTAKGWFRKKPTISNDNTDEEWTEANELKDIAPGNIKDCSSHTNWKALVAALNSAGCNCYSKCNTTSESGNPGTGAENKDPNKFSEVTLPPEPPKEGTPVEYPDFTIEKASHFQHADSEDPEKDVDVIGYVEFSDYRDSYPVFPVDITVGSPVLPYRFDVEDFEVVVCDRDTQDHKITIDYDTTDIYGHDSTIGAPNTRDYVRHIDIESTLEPIDLFLKETHLETYDPKTTKTNERIIPVSVDVSSPLAEGVPPTATGKGGDIGEYRYARNGYLPFTSGPSDSYSFGGWSFQETTAKTGQPQRLSGNSGGTMIAENSSKRNFNLNIPSIITSSILGASGSLTGFGWWIYKRSRGDPWVRYGYPIECLKNVPYLVCIDSSLDFSSLVSIYSYCPFCSHQLRH</sequence>
<dbReference type="RefSeq" id="XP_004831871.1">
    <property type="nucleotide sequence ID" value="XM_004831814.1"/>
</dbReference>
<dbReference type="VEuPathDB" id="PiroplasmaDB:BEWA_048860"/>
<dbReference type="EMBL" id="ACOU01000007">
    <property type="protein sequence ID" value="EKX72419.1"/>
    <property type="molecule type" value="Genomic_DNA"/>
</dbReference>
<evidence type="ECO:0000313" key="3">
    <source>
        <dbReference type="Proteomes" id="UP000031512"/>
    </source>
</evidence>